<evidence type="ECO:0000313" key="1">
    <source>
        <dbReference type="EMBL" id="TGA95709.1"/>
    </source>
</evidence>
<accession>A0A4Z0GHZ7</accession>
<comment type="caution">
    <text evidence="1">The sequence shown here is derived from an EMBL/GenBank/DDBJ whole genome shotgun (WGS) entry which is preliminary data.</text>
</comment>
<reference evidence="1 2" key="1">
    <citation type="journal article" date="2015" name="Int. J. Syst. Evol. Microbiol.">
        <title>Sporolactobacillus shoreae sp. nov. and Sporolactobacillus spathodeae sp. nov., two spore-forming lactic acid bacteria isolated from tree barks in Thailand.</title>
        <authorList>
            <person name="Thamacharoensuk T."/>
            <person name="Kitahara M."/>
            <person name="Ohkuma M."/>
            <person name="Thongchul N."/>
            <person name="Tanasupawat S."/>
        </authorList>
    </citation>
    <scope>NUCLEOTIDE SEQUENCE [LARGE SCALE GENOMIC DNA]</scope>
    <source>
        <strain evidence="1 2">BK92</strain>
    </source>
</reference>
<organism evidence="1 2">
    <name type="scientific">Sporolactobacillus shoreae</name>
    <dbReference type="NCBI Taxonomy" id="1465501"/>
    <lineage>
        <taxon>Bacteria</taxon>
        <taxon>Bacillati</taxon>
        <taxon>Bacillota</taxon>
        <taxon>Bacilli</taxon>
        <taxon>Bacillales</taxon>
        <taxon>Sporolactobacillaceae</taxon>
        <taxon>Sporolactobacillus</taxon>
    </lineage>
</organism>
<name>A0A4Z0GHZ7_9BACL</name>
<evidence type="ECO:0008006" key="3">
    <source>
        <dbReference type="Google" id="ProtNLM"/>
    </source>
</evidence>
<evidence type="ECO:0000313" key="2">
    <source>
        <dbReference type="Proteomes" id="UP000298347"/>
    </source>
</evidence>
<sequence length="123" mass="14201">MTVQGEVNALLSADPTFSGIVPPEKIYSVDSPLVTEGFAPYALITCISNPKTKFASNRSFEEQNNVQIQVWLPLDSEQVDTVMQVVDTVMEDHRFYRYHEMDGKDPTIDLYMITMQYRRNRIY</sequence>
<dbReference type="RefSeq" id="WP_135350115.1">
    <property type="nucleotide sequence ID" value="NZ_SRJD01000041.1"/>
</dbReference>
<dbReference type="AlphaFoldDB" id="A0A4Z0GHZ7"/>
<dbReference type="OrthoDB" id="3009685at2"/>
<protein>
    <recommendedName>
        <fullName evidence="3">DUF3168 domain-containing protein</fullName>
    </recommendedName>
</protein>
<dbReference type="EMBL" id="SRJD01000041">
    <property type="protein sequence ID" value="TGA95709.1"/>
    <property type="molecule type" value="Genomic_DNA"/>
</dbReference>
<gene>
    <name evidence="1" type="ORF">E4665_17645</name>
</gene>
<proteinExistence type="predicted"/>
<keyword evidence="2" id="KW-1185">Reference proteome</keyword>
<dbReference type="Proteomes" id="UP000298347">
    <property type="component" value="Unassembled WGS sequence"/>
</dbReference>